<organism evidence="2 3">
    <name type="scientific">Candidatus Doudnabacteria bacterium RIFCSPHIGHO2_01_FULL_46_14</name>
    <dbReference type="NCBI Taxonomy" id="1817824"/>
    <lineage>
        <taxon>Bacteria</taxon>
        <taxon>Candidatus Doudnaibacteriota</taxon>
    </lineage>
</organism>
<evidence type="ECO:0000313" key="3">
    <source>
        <dbReference type="Proteomes" id="UP000176864"/>
    </source>
</evidence>
<name>A0A1F5NKV9_9BACT</name>
<evidence type="ECO:0000313" key="2">
    <source>
        <dbReference type="EMBL" id="OGE78183.1"/>
    </source>
</evidence>
<dbReference type="STRING" id="1817824.A2751_03425"/>
<comment type="caution">
    <text evidence="2">The sequence shown here is derived from an EMBL/GenBank/DDBJ whole genome shotgun (WGS) entry which is preliminary data.</text>
</comment>
<evidence type="ECO:0000259" key="1">
    <source>
        <dbReference type="Pfam" id="PF12728"/>
    </source>
</evidence>
<accession>A0A1F5NKV9</accession>
<sequence>MTNKEKIYGVTELSKFFAVSEKTIWDWCRKGRLPGFKIGKEWKVRISDLNRLIIGKVNAKTEKGKTLF</sequence>
<protein>
    <recommendedName>
        <fullName evidence="1">Helix-turn-helix domain-containing protein</fullName>
    </recommendedName>
</protein>
<dbReference type="InterPro" id="IPR009061">
    <property type="entry name" value="DNA-bd_dom_put_sf"/>
</dbReference>
<dbReference type="Pfam" id="PF12728">
    <property type="entry name" value="HTH_17"/>
    <property type="match status" value="1"/>
</dbReference>
<dbReference type="AlphaFoldDB" id="A0A1F5NKV9"/>
<dbReference type="InterPro" id="IPR041657">
    <property type="entry name" value="HTH_17"/>
</dbReference>
<feature type="domain" description="Helix-turn-helix" evidence="1">
    <location>
        <begin position="8"/>
        <end position="53"/>
    </location>
</feature>
<dbReference type="Proteomes" id="UP000176864">
    <property type="component" value="Unassembled WGS sequence"/>
</dbReference>
<proteinExistence type="predicted"/>
<gene>
    <name evidence="2" type="ORF">A2751_03425</name>
</gene>
<dbReference type="SUPFAM" id="SSF46955">
    <property type="entry name" value="Putative DNA-binding domain"/>
    <property type="match status" value="1"/>
</dbReference>
<reference evidence="2 3" key="1">
    <citation type="journal article" date="2016" name="Nat. Commun.">
        <title>Thousands of microbial genomes shed light on interconnected biogeochemical processes in an aquifer system.</title>
        <authorList>
            <person name="Anantharaman K."/>
            <person name="Brown C.T."/>
            <person name="Hug L.A."/>
            <person name="Sharon I."/>
            <person name="Castelle C.J."/>
            <person name="Probst A.J."/>
            <person name="Thomas B.C."/>
            <person name="Singh A."/>
            <person name="Wilkins M.J."/>
            <person name="Karaoz U."/>
            <person name="Brodie E.L."/>
            <person name="Williams K.H."/>
            <person name="Hubbard S.S."/>
            <person name="Banfield J.F."/>
        </authorList>
    </citation>
    <scope>NUCLEOTIDE SEQUENCE [LARGE SCALE GENOMIC DNA]</scope>
</reference>
<dbReference type="EMBL" id="MFEK01000014">
    <property type="protein sequence ID" value="OGE78183.1"/>
    <property type="molecule type" value="Genomic_DNA"/>
</dbReference>